<feature type="region of interest" description="Disordered" evidence="3">
    <location>
        <begin position="1"/>
        <end position="34"/>
    </location>
</feature>
<dbReference type="EMBL" id="JAANER010000002">
    <property type="protein sequence ID" value="KAG9193483.1"/>
    <property type="molecule type" value="Genomic_DNA"/>
</dbReference>
<feature type="region of interest" description="Disordered" evidence="3">
    <location>
        <begin position="90"/>
        <end position="263"/>
    </location>
</feature>
<dbReference type="Gene3D" id="3.40.50.12360">
    <property type="match status" value="1"/>
</dbReference>
<reference evidence="5" key="1">
    <citation type="submission" date="2021-07" db="EMBL/GenBank/DDBJ databases">
        <title>Genome Resource of American Ginseng Black Spot Pathogen Alternaria panax.</title>
        <authorList>
            <person name="Qiu C."/>
            <person name="Wang W."/>
            <person name="Liu Z."/>
        </authorList>
    </citation>
    <scope>NUCLEOTIDE SEQUENCE</scope>
    <source>
        <strain evidence="5">BNCC115425</strain>
    </source>
</reference>
<feature type="region of interest" description="Disordered" evidence="3">
    <location>
        <begin position="625"/>
        <end position="769"/>
    </location>
</feature>
<feature type="region of interest" description="Disordered" evidence="3">
    <location>
        <begin position="277"/>
        <end position="313"/>
    </location>
</feature>
<feature type="region of interest" description="Disordered" evidence="3">
    <location>
        <begin position="1424"/>
        <end position="1464"/>
    </location>
</feature>
<accession>A0AAD4IFG9</accession>
<feature type="compositionally biased region" description="Basic and acidic residues" evidence="3">
    <location>
        <begin position="627"/>
        <end position="656"/>
    </location>
</feature>
<dbReference type="Pfam" id="PF11496">
    <property type="entry name" value="HDA2-3"/>
    <property type="match status" value="1"/>
</dbReference>
<feature type="compositionally biased region" description="Polar residues" evidence="3">
    <location>
        <begin position="1434"/>
        <end position="1449"/>
    </location>
</feature>
<feature type="compositionally biased region" description="Basic and acidic residues" evidence="3">
    <location>
        <begin position="172"/>
        <end position="182"/>
    </location>
</feature>
<feature type="compositionally biased region" description="Basic and acidic residues" evidence="3">
    <location>
        <begin position="90"/>
        <end position="100"/>
    </location>
</feature>
<feature type="compositionally biased region" description="Low complexity" evidence="3">
    <location>
        <begin position="101"/>
        <end position="112"/>
    </location>
</feature>
<keyword evidence="6" id="KW-1185">Reference proteome</keyword>
<evidence type="ECO:0000313" key="5">
    <source>
        <dbReference type="EMBL" id="KAG9193483.1"/>
    </source>
</evidence>
<feature type="compositionally biased region" description="Polar residues" evidence="3">
    <location>
        <begin position="22"/>
        <end position="34"/>
    </location>
</feature>
<evidence type="ECO:0000256" key="2">
    <source>
        <dbReference type="SAM" id="Coils"/>
    </source>
</evidence>
<feature type="region of interest" description="Disordered" evidence="3">
    <location>
        <begin position="554"/>
        <end position="578"/>
    </location>
</feature>
<evidence type="ECO:0000256" key="3">
    <source>
        <dbReference type="SAM" id="MobiDB-lite"/>
    </source>
</evidence>
<feature type="compositionally biased region" description="Acidic residues" evidence="3">
    <location>
        <begin position="828"/>
        <end position="841"/>
    </location>
</feature>
<feature type="compositionally biased region" description="Low complexity" evidence="3">
    <location>
        <begin position="683"/>
        <end position="692"/>
    </location>
</feature>
<feature type="compositionally biased region" description="Basic residues" evidence="3">
    <location>
        <begin position="1"/>
        <end position="19"/>
    </location>
</feature>
<name>A0AAD4IFG9_9PLEO</name>
<gene>
    <name evidence="5" type="ORF">G6011_03518</name>
</gene>
<feature type="domain" description="Chromo" evidence="4">
    <location>
        <begin position="37"/>
        <end position="107"/>
    </location>
</feature>
<feature type="compositionally biased region" description="Polar residues" evidence="3">
    <location>
        <begin position="290"/>
        <end position="301"/>
    </location>
</feature>
<dbReference type="GO" id="GO:0070823">
    <property type="term" value="C:HDA1 complex"/>
    <property type="evidence" value="ECO:0007669"/>
    <property type="project" value="InterPro"/>
</dbReference>
<feature type="compositionally biased region" description="Polar residues" evidence="3">
    <location>
        <begin position="137"/>
        <end position="146"/>
    </location>
</feature>
<feature type="compositionally biased region" description="Polar residues" evidence="3">
    <location>
        <begin position="187"/>
        <end position="211"/>
    </location>
</feature>
<sequence length="1464" mass="161609">MAHSKRKRNSTGTKPNKRSRYIDSSASEPSNGSDTLWAAECILDEKAIHGGRRYYIQWKGIDPDTGKAWEPTWEPEENANDVLVAHWEQQKARDLEEGRQISRGSSRGQSAQPHDAQEQRRICNSRVVDSSPEPTGRPSTPSTPLNQRRRREASGSATASPARPSPRIQIARRGDSLERDEYALFSQIASPGPGSTQSHAQDTDLDSSQLFTARPRPLSSGVVPDSQSSVGEGTFVSITQRTDDTSQQSTDTNESHIEEEVVEDSSLLELIEEAAQHAVSPARSIPETVPDTTAADSQSQRQRLEAESRGAPQALEFVHISSQVDQASSQELEDSAPIQHGEDAQGVARVEHPLEDTNELETRQSDHLVSQATSAQAARETTSDGDNSTQSEHPRLNPAFEDVAGGASAGVVDIAEIPPSLNKSFTLVDNSQSHPPERSNVASETQVVVNSTHEASQHQIPQQINVGDSQPSLIEHSLLEDNDQFPFQSQHPFVPSQPLQSLLIAIPEQLEHTSATPVSHSEQVLAGVSAPSLTFPTPAPDPPHQSLQASPFHHQVRDDAPVRSPEPESALNLGISASDQPQVADTIYAQLLHASSSPEREQNAQVLPFEADLSTQDDTAKSIWPTIEKEPVHRASSESRHDSSQETPERPSRSLNHETSPVPYPPSYSLKTQGSRLPPRPSTPISTSSLSIMSGESTSDKVRRQMQEILARSTAVKPPKAHLSRSSTTTPVKGNEPAATPTPLSRLRTNEPPEGTRSPSAVPDRSPIAQTPTSLRNIAYATSNVPLEVLPLDKVMASPPNAAPEPAVAEGSILSETIAPVLTSPASEEMDVSDADDEDSDSLLNDDLQLADQEFIVPLFIQGRQCDTYGQYILSNKDLLERFLKDPRNVSPIEEVEKILSQLQAIETHMDLVFAEAENEDLNGEDFLKQAEHAARFGMENSTKFRFLARLFQELRNSKPPKHIILLTERDGETLYRIIQTFCEANFIRYTMPSKDWKTNRKEPEGSLLVTVIPSDASPVIRPPDLIICLDGVQDAAQIRKKNWAKSSDRDVVPVIHLVIPRTVGHLERYVASGLDPVERVHTILASLAHFRPDIGKAIDDRTPRDVECASEVANWIENIADGAEWPLPSIGSVKEVIEYQTQLSQYSTGTPVPERTKRPLDEEDLDPAKRMRFTPQPQRASAVEKEHEITHISDSMPGTAAHELNLQRRSAPVDESVREEQEAHRAEQKHFRESEAMWEKQQGKHEDLARDYRIQKGKLQTAEGRVETLTKNNATLTERLATRTMEMRELEERLQEQRKTDSLSTDAQTAEITKLRQELAKAREEKDKAMKNASRAEGLLEYTRSSFQDAQNAASINAARVKELEEEVKRLSSAASGEATKRKGMHLDQNYDRQQKKIASLEGQLGICKRMLQSKDEEILRLKSVGRPGVGTRGTSATPQPKTRSRAGSPSFMGGRVSNLRNG</sequence>
<dbReference type="InterPro" id="IPR016197">
    <property type="entry name" value="Chromo-like_dom_sf"/>
</dbReference>
<comment type="caution">
    <text evidence="5">The sequence shown here is derived from an EMBL/GenBank/DDBJ whole genome shotgun (WGS) entry which is preliminary data.</text>
</comment>
<comment type="subunit">
    <text evidence="1">Component of the NuA4 histone acetyltransferase complex.</text>
</comment>
<dbReference type="Gene3D" id="2.40.50.40">
    <property type="match status" value="1"/>
</dbReference>
<dbReference type="InterPro" id="IPR038609">
    <property type="entry name" value="HDA1_su2/3_sf"/>
</dbReference>
<dbReference type="InterPro" id="IPR021006">
    <property type="entry name" value="Hda2/3"/>
</dbReference>
<protein>
    <recommendedName>
        <fullName evidence="4">Chromo domain-containing protein</fullName>
    </recommendedName>
</protein>
<dbReference type="GO" id="GO:0006338">
    <property type="term" value="P:chromatin remodeling"/>
    <property type="evidence" value="ECO:0007669"/>
    <property type="project" value="UniProtKB-ARBA"/>
</dbReference>
<evidence type="ECO:0000259" key="4">
    <source>
        <dbReference type="PROSITE" id="PS50013"/>
    </source>
</evidence>
<feature type="compositionally biased region" description="Polar residues" evidence="3">
    <location>
        <begin position="367"/>
        <end position="391"/>
    </location>
</feature>
<evidence type="ECO:0000313" key="6">
    <source>
        <dbReference type="Proteomes" id="UP001199106"/>
    </source>
</evidence>
<keyword evidence="2" id="KW-0175">Coiled coil</keyword>
<proteinExistence type="predicted"/>
<dbReference type="InterPro" id="IPR000953">
    <property type="entry name" value="Chromo/chromo_shadow_dom"/>
</dbReference>
<dbReference type="Proteomes" id="UP001199106">
    <property type="component" value="Unassembled WGS sequence"/>
</dbReference>
<organism evidence="5 6">
    <name type="scientific">Alternaria panax</name>
    <dbReference type="NCBI Taxonomy" id="48097"/>
    <lineage>
        <taxon>Eukaryota</taxon>
        <taxon>Fungi</taxon>
        <taxon>Dikarya</taxon>
        <taxon>Ascomycota</taxon>
        <taxon>Pezizomycotina</taxon>
        <taxon>Dothideomycetes</taxon>
        <taxon>Pleosporomycetidae</taxon>
        <taxon>Pleosporales</taxon>
        <taxon>Pleosporineae</taxon>
        <taxon>Pleosporaceae</taxon>
        <taxon>Alternaria</taxon>
        <taxon>Alternaria sect. Panax</taxon>
    </lineage>
</organism>
<feature type="compositionally biased region" description="Low complexity" evidence="3">
    <location>
        <begin position="237"/>
        <end position="252"/>
    </location>
</feature>
<dbReference type="SUPFAM" id="SSF54160">
    <property type="entry name" value="Chromo domain-like"/>
    <property type="match status" value="1"/>
</dbReference>
<dbReference type="PROSITE" id="PS50013">
    <property type="entry name" value="CHROMO_2"/>
    <property type="match status" value="1"/>
</dbReference>
<evidence type="ECO:0000256" key="1">
    <source>
        <dbReference type="ARBA" id="ARBA00011353"/>
    </source>
</evidence>
<feature type="region of interest" description="Disordered" evidence="3">
    <location>
        <begin position="821"/>
        <end position="842"/>
    </location>
</feature>
<feature type="region of interest" description="Disordered" evidence="3">
    <location>
        <begin position="360"/>
        <end position="398"/>
    </location>
</feature>
<feature type="coiled-coil region" evidence="2">
    <location>
        <begin position="1260"/>
        <end position="1382"/>
    </location>
</feature>
<dbReference type="CDD" id="cd00024">
    <property type="entry name" value="CD_CSD"/>
    <property type="match status" value="1"/>
</dbReference>